<reference evidence="1" key="1">
    <citation type="submission" date="2020-04" db="EMBL/GenBank/DDBJ databases">
        <authorList>
            <person name="Chiriac C."/>
            <person name="Salcher M."/>
            <person name="Ghai R."/>
            <person name="Kavagutti S V."/>
        </authorList>
    </citation>
    <scope>NUCLEOTIDE SEQUENCE</scope>
</reference>
<sequence>MSLSFSAYTAAFLNGTDDELTKILRKQAATAGWPTTYADALSVAVQGPQITVYYPEAYSQGIEDLEYGASGASPLPVFRTFMDKNKNLLYNKIAESSVDLLVSTGVIP</sequence>
<organism evidence="1">
    <name type="scientific">uncultured Caudovirales phage</name>
    <dbReference type="NCBI Taxonomy" id="2100421"/>
    <lineage>
        <taxon>Viruses</taxon>
        <taxon>Duplodnaviria</taxon>
        <taxon>Heunggongvirae</taxon>
        <taxon>Uroviricota</taxon>
        <taxon>Caudoviricetes</taxon>
        <taxon>Peduoviridae</taxon>
        <taxon>Maltschvirus</taxon>
        <taxon>Maltschvirus maltsch</taxon>
    </lineage>
</organism>
<name>A0A6J5L9F7_9CAUD</name>
<accession>A0A6J5L9F7</accession>
<gene>
    <name evidence="1" type="ORF">UFOVP115_18</name>
</gene>
<evidence type="ECO:0000313" key="1">
    <source>
        <dbReference type="EMBL" id="CAB4129450.1"/>
    </source>
</evidence>
<proteinExistence type="predicted"/>
<protein>
    <submittedName>
        <fullName evidence="1">Uncharacterized protein</fullName>
    </submittedName>
</protein>
<dbReference type="EMBL" id="LR796236">
    <property type="protein sequence ID" value="CAB4129450.1"/>
    <property type="molecule type" value="Genomic_DNA"/>
</dbReference>